<dbReference type="GO" id="GO:0009055">
    <property type="term" value="F:electron transfer activity"/>
    <property type="evidence" value="ECO:0007669"/>
    <property type="project" value="InterPro"/>
</dbReference>
<protein>
    <submittedName>
        <fullName evidence="9">Cytochrome c-552</fullName>
    </submittedName>
</protein>
<dbReference type="PROSITE" id="PS51007">
    <property type="entry name" value="CYTC"/>
    <property type="match status" value="1"/>
</dbReference>
<evidence type="ECO:0000256" key="3">
    <source>
        <dbReference type="ARBA" id="ARBA00022723"/>
    </source>
</evidence>
<dbReference type="Gene3D" id="1.10.760.10">
    <property type="entry name" value="Cytochrome c-like domain"/>
    <property type="match status" value="1"/>
</dbReference>
<evidence type="ECO:0000313" key="9">
    <source>
        <dbReference type="EMBL" id="GAB54249.1"/>
    </source>
</evidence>
<dbReference type="InterPro" id="IPR050597">
    <property type="entry name" value="Cytochrome_c_Oxidase_Subunit"/>
</dbReference>
<evidence type="ECO:0000259" key="8">
    <source>
        <dbReference type="PROSITE" id="PS51007"/>
    </source>
</evidence>
<evidence type="ECO:0000256" key="7">
    <source>
        <dbReference type="SAM" id="SignalP"/>
    </source>
</evidence>
<dbReference type="PANTHER" id="PTHR33751:SF9">
    <property type="entry name" value="CYTOCHROME C4"/>
    <property type="match status" value="1"/>
</dbReference>
<keyword evidence="4" id="KW-0249">Electron transport</keyword>
<dbReference type="GO" id="GO:0020037">
    <property type="term" value="F:heme binding"/>
    <property type="evidence" value="ECO:0007669"/>
    <property type="project" value="InterPro"/>
</dbReference>
<keyword evidence="10" id="KW-1185">Reference proteome</keyword>
<reference evidence="9 10" key="2">
    <citation type="journal article" date="2017" name="Antonie Van Leeuwenhoek">
        <title>Rhizobium rhizosphaerae sp. nov., a novel species isolated from rice rhizosphere.</title>
        <authorList>
            <person name="Zhao J.J."/>
            <person name="Zhang J."/>
            <person name="Zhang R.J."/>
            <person name="Zhang C.W."/>
            <person name="Yin H.Q."/>
            <person name="Zhang X.X."/>
        </authorList>
    </citation>
    <scope>NUCLEOTIDE SEQUENCE [LARGE SCALE GENOMIC DNA]</scope>
    <source>
        <strain evidence="9 10">ACAM 611</strain>
    </source>
</reference>
<evidence type="ECO:0000256" key="1">
    <source>
        <dbReference type="ARBA" id="ARBA00022448"/>
    </source>
</evidence>
<reference evidence="9 10" key="1">
    <citation type="journal article" date="2012" name="J. Bacteriol.">
        <title>Genome sequence of proteorhodopsin-containing sea ice bacterium Glaciecola punicea ACAM 611T.</title>
        <authorList>
            <person name="Qin Q.-L."/>
            <person name="Xie B.-B."/>
            <person name="Shu Y.-L."/>
            <person name="Rong J.-C."/>
            <person name="Zhao D.-L."/>
            <person name="Zhang X.-Y."/>
            <person name="Chen X.-L."/>
            <person name="Zhou B.-C."/>
            <person name="Zhanga Y.-Z."/>
        </authorList>
    </citation>
    <scope>NUCLEOTIDE SEQUENCE [LARGE SCALE GENOMIC DNA]</scope>
    <source>
        <strain evidence="9 10">ACAM 611</strain>
    </source>
</reference>
<keyword evidence="7" id="KW-0732">Signal</keyword>
<feature type="signal peptide" evidence="7">
    <location>
        <begin position="1"/>
        <end position="32"/>
    </location>
</feature>
<dbReference type="RefSeq" id="WP_006002288.1">
    <property type="nucleotide sequence ID" value="NZ_BAET01000002.1"/>
</dbReference>
<dbReference type="InterPro" id="IPR036909">
    <property type="entry name" value="Cyt_c-like_dom_sf"/>
</dbReference>
<evidence type="ECO:0000256" key="4">
    <source>
        <dbReference type="ARBA" id="ARBA00022982"/>
    </source>
</evidence>
<proteinExistence type="predicted"/>
<dbReference type="EMBL" id="BAET01000002">
    <property type="protein sequence ID" value="GAB54249.1"/>
    <property type="molecule type" value="Genomic_DNA"/>
</dbReference>
<dbReference type="eggNOG" id="COG2863">
    <property type="taxonomic scope" value="Bacteria"/>
</dbReference>
<dbReference type="STRING" id="56804.BAE46_03810"/>
<organism evidence="9 10">
    <name type="scientific">Glaciecola punicea ACAM 611</name>
    <dbReference type="NCBI Taxonomy" id="1121923"/>
    <lineage>
        <taxon>Bacteria</taxon>
        <taxon>Pseudomonadati</taxon>
        <taxon>Pseudomonadota</taxon>
        <taxon>Gammaproteobacteria</taxon>
        <taxon>Alteromonadales</taxon>
        <taxon>Alteromonadaceae</taxon>
        <taxon>Glaciecola</taxon>
    </lineage>
</organism>
<gene>
    <name evidence="9" type="ORF">GPUN_0095</name>
</gene>
<evidence type="ECO:0000256" key="6">
    <source>
        <dbReference type="PROSITE-ProRule" id="PRU00433"/>
    </source>
</evidence>
<evidence type="ECO:0000256" key="2">
    <source>
        <dbReference type="ARBA" id="ARBA00022617"/>
    </source>
</evidence>
<sequence>MKLQLDYVKSSKHLLVKIAALASLLMSVSACGEPSLVPNIVQGERKAAICGQCHGKNGISIIPIYPNLAGQKQAYMELQLQAFRSGQRINAAMSPHAKRLSDQDIVDLSAFYANMDPSGKKVPNSSK</sequence>
<dbReference type="GO" id="GO:0046872">
    <property type="term" value="F:metal ion binding"/>
    <property type="evidence" value="ECO:0007669"/>
    <property type="project" value="UniProtKB-KW"/>
</dbReference>
<evidence type="ECO:0000256" key="5">
    <source>
        <dbReference type="ARBA" id="ARBA00023004"/>
    </source>
</evidence>
<dbReference type="Proteomes" id="UP000053586">
    <property type="component" value="Unassembled WGS sequence"/>
</dbReference>
<accession>H5T7H2</accession>
<name>H5T7H2_9ALTE</name>
<dbReference type="AlphaFoldDB" id="H5T7H2"/>
<dbReference type="PROSITE" id="PS51257">
    <property type="entry name" value="PROKAR_LIPOPROTEIN"/>
    <property type="match status" value="1"/>
</dbReference>
<keyword evidence="5 6" id="KW-0408">Iron</keyword>
<dbReference type="PANTHER" id="PTHR33751">
    <property type="entry name" value="CBB3-TYPE CYTOCHROME C OXIDASE SUBUNIT FIXP"/>
    <property type="match status" value="1"/>
</dbReference>
<evidence type="ECO:0000313" key="10">
    <source>
        <dbReference type="Proteomes" id="UP000053586"/>
    </source>
</evidence>
<feature type="domain" description="Cytochrome c" evidence="8">
    <location>
        <begin position="38"/>
        <end position="116"/>
    </location>
</feature>
<keyword evidence="1" id="KW-0813">Transport</keyword>
<dbReference type="InterPro" id="IPR009056">
    <property type="entry name" value="Cyt_c-like_dom"/>
</dbReference>
<dbReference type="SUPFAM" id="SSF46626">
    <property type="entry name" value="Cytochrome c"/>
    <property type="match status" value="1"/>
</dbReference>
<keyword evidence="2 6" id="KW-0349">Heme</keyword>
<feature type="chain" id="PRO_5003598092" evidence="7">
    <location>
        <begin position="33"/>
        <end position="127"/>
    </location>
</feature>
<dbReference type="Pfam" id="PF00034">
    <property type="entry name" value="Cytochrom_C"/>
    <property type="match status" value="1"/>
</dbReference>
<keyword evidence="3 6" id="KW-0479">Metal-binding</keyword>
<comment type="caution">
    <text evidence="9">The sequence shown here is derived from an EMBL/GenBank/DDBJ whole genome shotgun (WGS) entry which is preliminary data.</text>
</comment>